<organism evidence="1 2">
    <name type="scientific">Eumeta variegata</name>
    <name type="common">Bagworm moth</name>
    <name type="synonym">Eumeta japonica</name>
    <dbReference type="NCBI Taxonomy" id="151549"/>
    <lineage>
        <taxon>Eukaryota</taxon>
        <taxon>Metazoa</taxon>
        <taxon>Ecdysozoa</taxon>
        <taxon>Arthropoda</taxon>
        <taxon>Hexapoda</taxon>
        <taxon>Insecta</taxon>
        <taxon>Pterygota</taxon>
        <taxon>Neoptera</taxon>
        <taxon>Endopterygota</taxon>
        <taxon>Lepidoptera</taxon>
        <taxon>Glossata</taxon>
        <taxon>Ditrysia</taxon>
        <taxon>Tineoidea</taxon>
        <taxon>Psychidae</taxon>
        <taxon>Oiketicinae</taxon>
        <taxon>Eumeta</taxon>
    </lineage>
</organism>
<name>A0A4C1T2D3_EUMVA</name>
<reference evidence="1 2" key="1">
    <citation type="journal article" date="2019" name="Commun. Biol.">
        <title>The bagworm genome reveals a unique fibroin gene that provides high tensile strength.</title>
        <authorList>
            <person name="Kono N."/>
            <person name="Nakamura H."/>
            <person name="Ohtoshi R."/>
            <person name="Tomita M."/>
            <person name="Numata K."/>
            <person name="Arakawa K."/>
        </authorList>
    </citation>
    <scope>NUCLEOTIDE SEQUENCE [LARGE SCALE GENOMIC DNA]</scope>
</reference>
<evidence type="ECO:0000313" key="2">
    <source>
        <dbReference type="Proteomes" id="UP000299102"/>
    </source>
</evidence>
<proteinExistence type="predicted"/>
<evidence type="ECO:0000313" key="1">
    <source>
        <dbReference type="EMBL" id="GBP08663.1"/>
    </source>
</evidence>
<keyword evidence="2" id="KW-1185">Reference proteome</keyword>
<dbReference type="AlphaFoldDB" id="A0A4C1T2D3"/>
<sequence length="114" mass="12537">MTKPVKCESRIESSLNVTHFQRRSYSTHMNKRMLHTELALFLPPPPVHRSTGACDVHACPACTWKRLRAGHARGGDVTSTANGVTLSCRDAPTTPPLSTPLCARAYAIYTSLLF</sequence>
<protein>
    <submittedName>
        <fullName evidence="1">Uncharacterized protein</fullName>
    </submittedName>
</protein>
<dbReference type="EMBL" id="BGZK01000032">
    <property type="protein sequence ID" value="GBP08663.1"/>
    <property type="molecule type" value="Genomic_DNA"/>
</dbReference>
<comment type="caution">
    <text evidence="1">The sequence shown here is derived from an EMBL/GenBank/DDBJ whole genome shotgun (WGS) entry which is preliminary data.</text>
</comment>
<gene>
    <name evidence="1" type="ORF">EVAR_7264_1</name>
</gene>
<accession>A0A4C1T2D3</accession>
<dbReference type="Proteomes" id="UP000299102">
    <property type="component" value="Unassembled WGS sequence"/>
</dbReference>